<keyword evidence="1" id="KW-0479">Metal-binding</keyword>
<name>A0AAD8MMN1_9APIA</name>
<dbReference type="GO" id="GO:0005634">
    <property type="term" value="C:nucleus"/>
    <property type="evidence" value="ECO:0007669"/>
    <property type="project" value="TreeGrafter"/>
</dbReference>
<gene>
    <name evidence="7" type="ORF">POM88_019980</name>
</gene>
<dbReference type="GO" id="GO:1990837">
    <property type="term" value="F:sequence-specific double-stranded DNA binding"/>
    <property type="evidence" value="ECO:0007669"/>
    <property type="project" value="TreeGrafter"/>
</dbReference>
<reference evidence="7" key="1">
    <citation type="submission" date="2023-02" db="EMBL/GenBank/DDBJ databases">
        <title>Genome of toxic invasive species Heracleum sosnowskyi carries increased number of genes despite the absence of recent whole-genome duplications.</title>
        <authorList>
            <person name="Schelkunov M."/>
            <person name="Shtratnikova V."/>
            <person name="Makarenko M."/>
            <person name="Klepikova A."/>
            <person name="Omelchenko D."/>
            <person name="Novikova G."/>
            <person name="Obukhova E."/>
            <person name="Bogdanov V."/>
            <person name="Penin A."/>
            <person name="Logacheva M."/>
        </authorList>
    </citation>
    <scope>NUCLEOTIDE SEQUENCE</scope>
    <source>
        <strain evidence="7">Hsosn_3</strain>
        <tissue evidence="7">Leaf</tissue>
    </source>
</reference>
<evidence type="ECO:0000256" key="1">
    <source>
        <dbReference type="ARBA" id="ARBA00022723"/>
    </source>
</evidence>
<accession>A0AAD8MMN1</accession>
<dbReference type="GO" id="GO:0008270">
    <property type="term" value="F:zinc ion binding"/>
    <property type="evidence" value="ECO:0007669"/>
    <property type="project" value="UniProtKB-KW"/>
</dbReference>
<evidence type="ECO:0000256" key="5">
    <source>
        <dbReference type="SAM" id="MobiDB-lite"/>
    </source>
</evidence>
<comment type="caution">
    <text evidence="7">The sequence shown here is derived from an EMBL/GenBank/DDBJ whole genome shotgun (WGS) entry which is preliminary data.</text>
</comment>
<dbReference type="PANTHER" id="PTHR34396:SF27">
    <property type="entry name" value="OS08G0208700 PROTEIN"/>
    <property type="match status" value="1"/>
</dbReference>
<evidence type="ECO:0000256" key="4">
    <source>
        <dbReference type="PROSITE-ProRule" id="PRU00027"/>
    </source>
</evidence>
<dbReference type="Proteomes" id="UP001237642">
    <property type="component" value="Unassembled WGS sequence"/>
</dbReference>
<dbReference type="PANTHER" id="PTHR34396">
    <property type="entry name" value="OS03G0264950 PROTEIN-RELATED"/>
    <property type="match status" value="1"/>
</dbReference>
<dbReference type="AlphaFoldDB" id="A0AAD8MMN1"/>
<evidence type="ECO:0000256" key="3">
    <source>
        <dbReference type="ARBA" id="ARBA00022833"/>
    </source>
</evidence>
<proteinExistence type="predicted"/>
<dbReference type="InterPro" id="IPR053031">
    <property type="entry name" value="Cuticle_assoc_protein"/>
</dbReference>
<sequence length="130" mass="14584">MDESNDPLGTCASTEAPVPVDTATSVRQKRKPMKLRSSVWSHFDRFKNEQGETRARCKYCHKDYSGEGANGTSGLTAHLRTCKVYNLASDQSKLSFQTSTEDGVSLQKWTYDKNLCNEFCDSVLLLTSYL</sequence>
<evidence type="ECO:0000256" key="2">
    <source>
        <dbReference type="ARBA" id="ARBA00022771"/>
    </source>
</evidence>
<protein>
    <recommendedName>
        <fullName evidence="6">BED-type domain-containing protein</fullName>
    </recommendedName>
</protein>
<dbReference type="SUPFAM" id="SSF57667">
    <property type="entry name" value="beta-beta-alpha zinc fingers"/>
    <property type="match status" value="1"/>
</dbReference>
<evidence type="ECO:0000259" key="6">
    <source>
        <dbReference type="PROSITE" id="PS50808"/>
    </source>
</evidence>
<feature type="region of interest" description="Disordered" evidence="5">
    <location>
        <begin position="1"/>
        <end position="28"/>
    </location>
</feature>
<keyword evidence="8" id="KW-1185">Reference proteome</keyword>
<dbReference type="GO" id="GO:0006357">
    <property type="term" value="P:regulation of transcription by RNA polymerase II"/>
    <property type="evidence" value="ECO:0007669"/>
    <property type="project" value="TreeGrafter"/>
</dbReference>
<dbReference type="Pfam" id="PF02892">
    <property type="entry name" value="zf-BED"/>
    <property type="match status" value="1"/>
</dbReference>
<keyword evidence="2 4" id="KW-0863">Zinc-finger</keyword>
<organism evidence="7 8">
    <name type="scientific">Heracleum sosnowskyi</name>
    <dbReference type="NCBI Taxonomy" id="360622"/>
    <lineage>
        <taxon>Eukaryota</taxon>
        <taxon>Viridiplantae</taxon>
        <taxon>Streptophyta</taxon>
        <taxon>Embryophyta</taxon>
        <taxon>Tracheophyta</taxon>
        <taxon>Spermatophyta</taxon>
        <taxon>Magnoliopsida</taxon>
        <taxon>eudicotyledons</taxon>
        <taxon>Gunneridae</taxon>
        <taxon>Pentapetalae</taxon>
        <taxon>asterids</taxon>
        <taxon>campanulids</taxon>
        <taxon>Apiales</taxon>
        <taxon>Apiaceae</taxon>
        <taxon>Apioideae</taxon>
        <taxon>apioid superclade</taxon>
        <taxon>Tordylieae</taxon>
        <taxon>Tordyliinae</taxon>
        <taxon>Heracleum</taxon>
    </lineage>
</organism>
<dbReference type="EMBL" id="JAUIZM010000005">
    <property type="protein sequence ID" value="KAK1382245.1"/>
    <property type="molecule type" value="Genomic_DNA"/>
</dbReference>
<feature type="domain" description="BED-type" evidence="6">
    <location>
        <begin position="34"/>
        <end position="89"/>
    </location>
</feature>
<reference evidence="7" key="2">
    <citation type="submission" date="2023-05" db="EMBL/GenBank/DDBJ databases">
        <authorList>
            <person name="Schelkunov M.I."/>
        </authorList>
    </citation>
    <scope>NUCLEOTIDE SEQUENCE</scope>
    <source>
        <strain evidence="7">Hsosn_3</strain>
        <tissue evidence="7">Leaf</tissue>
    </source>
</reference>
<dbReference type="PROSITE" id="PS50808">
    <property type="entry name" value="ZF_BED"/>
    <property type="match status" value="1"/>
</dbReference>
<dbReference type="InterPro" id="IPR003656">
    <property type="entry name" value="Znf_BED"/>
</dbReference>
<evidence type="ECO:0000313" key="7">
    <source>
        <dbReference type="EMBL" id="KAK1382245.1"/>
    </source>
</evidence>
<evidence type="ECO:0000313" key="8">
    <source>
        <dbReference type="Proteomes" id="UP001237642"/>
    </source>
</evidence>
<dbReference type="SMART" id="SM00614">
    <property type="entry name" value="ZnF_BED"/>
    <property type="match status" value="1"/>
</dbReference>
<keyword evidence="3" id="KW-0862">Zinc</keyword>
<dbReference type="InterPro" id="IPR036236">
    <property type="entry name" value="Znf_C2H2_sf"/>
</dbReference>